<keyword evidence="1" id="KW-0472">Membrane</keyword>
<dbReference type="Proteomes" id="UP000053675">
    <property type="component" value="Unassembled WGS sequence"/>
</dbReference>
<dbReference type="STRING" id="472175.EL18_01543"/>
<comment type="caution">
    <text evidence="2">The sequence shown here is derived from an EMBL/GenBank/DDBJ whole genome shotgun (WGS) entry which is preliminary data.</text>
</comment>
<dbReference type="EMBL" id="JMQM01000001">
    <property type="protein sequence ID" value="KFB10506.1"/>
    <property type="molecule type" value="Genomic_DNA"/>
</dbReference>
<sequence>MLYDLTDWIGERIELLFFRLGLVVKEITTTNVMDWSAAAWLLIACMLSILLLGVVIRR</sequence>
<dbReference type="RefSeq" id="WP_161781977.1">
    <property type="nucleotide sequence ID" value="NZ_JMQM01000001.1"/>
</dbReference>
<evidence type="ECO:0000313" key="3">
    <source>
        <dbReference type="Proteomes" id="UP000053675"/>
    </source>
</evidence>
<evidence type="ECO:0000313" key="2">
    <source>
        <dbReference type="EMBL" id="KFB10506.1"/>
    </source>
</evidence>
<protein>
    <submittedName>
        <fullName evidence="2">Uncharacterized protein</fullName>
    </submittedName>
</protein>
<dbReference type="PATRIC" id="fig|472175.3.peg.1551"/>
<feature type="transmembrane region" description="Helical" evidence="1">
    <location>
        <begin position="37"/>
        <end position="56"/>
    </location>
</feature>
<organism evidence="2 3">
    <name type="scientific">Nitratireductor basaltis</name>
    <dbReference type="NCBI Taxonomy" id="472175"/>
    <lineage>
        <taxon>Bacteria</taxon>
        <taxon>Pseudomonadati</taxon>
        <taxon>Pseudomonadota</taxon>
        <taxon>Alphaproteobacteria</taxon>
        <taxon>Hyphomicrobiales</taxon>
        <taxon>Phyllobacteriaceae</taxon>
        <taxon>Nitratireductor</taxon>
    </lineage>
</organism>
<keyword evidence="3" id="KW-1185">Reference proteome</keyword>
<evidence type="ECO:0000256" key="1">
    <source>
        <dbReference type="SAM" id="Phobius"/>
    </source>
</evidence>
<name>A0A084UC20_9HYPH</name>
<proteinExistence type="predicted"/>
<gene>
    <name evidence="2" type="ORF">EL18_01543</name>
</gene>
<accession>A0A084UC20</accession>
<reference evidence="2 3" key="1">
    <citation type="submission" date="2014-05" db="EMBL/GenBank/DDBJ databases">
        <title>Draft Genome Sequence of Nitratireductor basaltis Strain UMTGB225, A Marine Bacterium Isolated from Green Barrel Tunicate.</title>
        <authorList>
            <person name="Gan H.Y."/>
        </authorList>
    </citation>
    <scope>NUCLEOTIDE SEQUENCE [LARGE SCALE GENOMIC DNA]</scope>
    <source>
        <strain evidence="2 3">UMTGB225</strain>
    </source>
</reference>
<keyword evidence="1" id="KW-1133">Transmembrane helix</keyword>
<keyword evidence="1" id="KW-0812">Transmembrane</keyword>
<dbReference type="AlphaFoldDB" id="A0A084UC20"/>